<name>A0A2K9LUB2_9VIRU</name>
<organism evidence="1">
    <name type="scientific">uncultured virus</name>
    <dbReference type="NCBI Taxonomy" id="340016"/>
    <lineage>
        <taxon>Viruses</taxon>
        <taxon>environmental samples</taxon>
    </lineage>
</organism>
<reference evidence="1" key="1">
    <citation type="submission" date="2017-01" db="EMBL/GenBank/DDBJ databases">
        <title>High-throughput sequencing uncovers low homogeneity in the biogeography of single-stranded DNA viruses.</title>
        <authorList>
            <person name="Pearson V.M."/>
            <person name="Rokyta D.R."/>
        </authorList>
    </citation>
    <scope>NUCLEOTIDE SEQUENCE</scope>
</reference>
<proteinExistence type="predicted"/>
<accession>A0A2K9LUB2</accession>
<evidence type="ECO:0000313" key="1">
    <source>
        <dbReference type="EMBL" id="AUM61655.1"/>
    </source>
</evidence>
<dbReference type="EMBL" id="KY487791">
    <property type="protein sequence ID" value="AUM61655.1"/>
    <property type="molecule type" value="Genomic_DNA"/>
</dbReference>
<sequence>MMPFIGALARHCTSQGPAEFQSTPHTATTHVYTASPYARMRRYRYKKRKRSYGRRRKRYFKRYVTKKRRGMQRIRTVRYPRRNIGGDRAYAKLFYTRGFRLSVGGNTNYSVFQNLAYNVGASVPGSALHAVSLTGILGVPPGLAMMAANFMYYRVRGIKLKFTIWPDTSYARPACFFVNAGTSSRANDPANGTPYPNFPDALQDALGEQRWAKWSVIRVPNAGARPTTVSVYYSVNRVYGPDAVARNDMEFTGAMSPSPPFFSASGYPTRSPWLQFGVMPMVNGDFLQENVAYALQIQATVYTQFFGRRPQAT</sequence>
<protein>
    <submittedName>
        <fullName evidence="1">Capsid</fullName>
    </submittedName>
</protein>
<gene>
    <name evidence="1" type="primary">Cap</name>
</gene>